<dbReference type="InterPro" id="IPR012338">
    <property type="entry name" value="Beta-lactam/transpept-like"/>
</dbReference>
<accession>A0A432ZIJ0</accession>
<gene>
    <name evidence="9" type="ORF">CWI81_04290</name>
</gene>
<comment type="catalytic activity">
    <reaction evidence="6">
        <text>a beta-lactam + H2O = a substituted beta-amino acid</text>
        <dbReference type="Rhea" id="RHEA:20401"/>
        <dbReference type="ChEBI" id="CHEBI:15377"/>
        <dbReference type="ChEBI" id="CHEBI:35627"/>
        <dbReference type="ChEBI" id="CHEBI:140347"/>
        <dbReference type="EC" id="3.5.2.6"/>
    </reaction>
</comment>
<dbReference type="PANTHER" id="PTHR22935">
    <property type="entry name" value="PENICILLIN-BINDING PROTEIN"/>
    <property type="match status" value="1"/>
</dbReference>
<evidence type="ECO:0000259" key="8">
    <source>
        <dbReference type="Pfam" id="PF00144"/>
    </source>
</evidence>
<keyword evidence="3 6" id="KW-0378">Hydrolase</keyword>
<dbReference type="InterPro" id="IPR051478">
    <property type="entry name" value="Beta-lactamase-like_AB/R"/>
</dbReference>
<evidence type="ECO:0000256" key="6">
    <source>
        <dbReference type="RuleBase" id="RU361140"/>
    </source>
</evidence>
<dbReference type="GO" id="GO:0017001">
    <property type="term" value="P:antibiotic catabolic process"/>
    <property type="evidence" value="ECO:0007669"/>
    <property type="project" value="InterPro"/>
</dbReference>
<evidence type="ECO:0000256" key="7">
    <source>
        <dbReference type="SAM" id="SignalP"/>
    </source>
</evidence>
<proteinExistence type="inferred from homology"/>
<evidence type="ECO:0000256" key="4">
    <source>
        <dbReference type="ARBA" id="ARBA00023251"/>
    </source>
</evidence>
<evidence type="ECO:0000256" key="5">
    <source>
        <dbReference type="ARBA" id="ARBA00038473"/>
    </source>
</evidence>
<organism evidence="9 10">
    <name type="scientific">Idiomarina seosinensis</name>
    <dbReference type="NCBI Taxonomy" id="281739"/>
    <lineage>
        <taxon>Bacteria</taxon>
        <taxon>Pseudomonadati</taxon>
        <taxon>Pseudomonadota</taxon>
        <taxon>Gammaproteobacteria</taxon>
        <taxon>Alteromonadales</taxon>
        <taxon>Idiomarinaceae</taxon>
        <taxon>Idiomarina</taxon>
    </lineage>
</organism>
<dbReference type="PROSITE" id="PS00336">
    <property type="entry name" value="BETA_LACTAMASE_C"/>
    <property type="match status" value="1"/>
</dbReference>
<keyword evidence="4 6" id="KW-0046">Antibiotic resistance</keyword>
<evidence type="ECO:0000313" key="9">
    <source>
        <dbReference type="EMBL" id="RUO77704.1"/>
    </source>
</evidence>
<reference evidence="9 10" key="1">
    <citation type="journal article" date="2011" name="Front. Microbiol.">
        <title>Genomic signatures of strain selection and enhancement in Bacillus atrophaeus var. globigii, a historical biowarfare simulant.</title>
        <authorList>
            <person name="Gibbons H.S."/>
            <person name="Broomall S.M."/>
            <person name="McNew L.A."/>
            <person name="Daligault H."/>
            <person name="Chapman C."/>
            <person name="Bruce D."/>
            <person name="Karavis M."/>
            <person name="Krepps M."/>
            <person name="McGregor P.A."/>
            <person name="Hong C."/>
            <person name="Park K.H."/>
            <person name="Akmal A."/>
            <person name="Feldman A."/>
            <person name="Lin J.S."/>
            <person name="Chang W.E."/>
            <person name="Higgs B.W."/>
            <person name="Demirev P."/>
            <person name="Lindquist J."/>
            <person name="Liem A."/>
            <person name="Fochler E."/>
            <person name="Read T.D."/>
            <person name="Tapia R."/>
            <person name="Johnson S."/>
            <person name="Bishop-Lilly K.A."/>
            <person name="Detter C."/>
            <person name="Han C."/>
            <person name="Sozhamannan S."/>
            <person name="Rosenzweig C.N."/>
            <person name="Skowronski E.W."/>
        </authorList>
    </citation>
    <scope>NUCLEOTIDE SEQUENCE [LARGE SCALE GENOMIC DNA]</scope>
    <source>
        <strain evidence="9 10">CL-SP19</strain>
    </source>
</reference>
<dbReference type="GO" id="GO:0046677">
    <property type="term" value="P:response to antibiotic"/>
    <property type="evidence" value="ECO:0007669"/>
    <property type="project" value="UniProtKB-UniRule"/>
</dbReference>
<comment type="caution">
    <text evidence="9">The sequence shown here is derived from an EMBL/GenBank/DDBJ whole genome shotgun (WGS) entry which is preliminary data.</text>
</comment>
<feature type="signal peptide" evidence="7">
    <location>
        <begin position="1"/>
        <end position="35"/>
    </location>
</feature>
<dbReference type="EC" id="3.5.2.6" evidence="2 6"/>
<feature type="domain" description="Beta-lactamase-related" evidence="8">
    <location>
        <begin position="154"/>
        <end position="446"/>
    </location>
</feature>
<dbReference type="Gene3D" id="3.40.710.10">
    <property type="entry name" value="DD-peptidase/beta-lactamase superfamily"/>
    <property type="match status" value="1"/>
</dbReference>
<evidence type="ECO:0000313" key="10">
    <source>
        <dbReference type="Proteomes" id="UP000287908"/>
    </source>
</evidence>
<evidence type="ECO:0000256" key="3">
    <source>
        <dbReference type="ARBA" id="ARBA00022801"/>
    </source>
</evidence>
<sequence length="460" mass="50191">MCKTKSNLLPKRTIAMLSLKLLAGLLLVVCLPATAASEPDQFTGTYKGELVLNETSSLPLQLNLKLNQSGDLVATLDSPAQGSFGIPVDQVDVDSSKLSFSSDIIQASFVGQSNDSDCYHGQFTQGQQFPLTLCPGDATAESEQKTASEQLAEHMAEVAIIELVDNEWQVTKQSYNIDSGKQFEIGSVSKTMVAFLLANSIQQGQLPTEQTVGDVWPEANQDVADIKLIDLATHHSGLPRLPDNLLNQNQTLDNINDPYAAYGLERLQQALQQTTVAPDVTYQYSNFGYGLLAETMAKVHQTTFKDLIQSELFEPLKMTNTGLAIKPNQYSNLIAGHRIDGESVPHWHFDALAGAGAVVSTVDDMVNYLKALMQPNQNWQPVVDRLLTPQHTLSPGTAQGLAWILEGYKEKTLVWHNGQTAGFSSFVGFTSDSKRGVIILSNQARTVTNLGKRLLVEAVR</sequence>
<dbReference type="GO" id="GO:0008800">
    <property type="term" value="F:beta-lactamase activity"/>
    <property type="evidence" value="ECO:0007669"/>
    <property type="project" value="UniProtKB-UniRule"/>
</dbReference>
<dbReference type="GO" id="GO:0030288">
    <property type="term" value="C:outer membrane-bounded periplasmic space"/>
    <property type="evidence" value="ECO:0007669"/>
    <property type="project" value="InterPro"/>
</dbReference>
<dbReference type="PANTHER" id="PTHR22935:SF95">
    <property type="entry name" value="BETA-LACTAMASE-LIKE 1-RELATED"/>
    <property type="match status" value="1"/>
</dbReference>
<dbReference type="InterPro" id="IPR001466">
    <property type="entry name" value="Beta-lactam-related"/>
</dbReference>
<protein>
    <recommendedName>
        <fullName evidence="2 6">Beta-lactamase</fullName>
        <ecNumber evidence="2 6">3.5.2.6</ecNumber>
    </recommendedName>
</protein>
<evidence type="ECO:0000256" key="2">
    <source>
        <dbReference type="ARBA" id="ARBA00012865"/>
    </source>
</evidence>
<comment type="similarity">
    <text evidence="5">Belongs to the beta-lactamase family.</text>
</comment>
<feature type="chain" id="PRO_5019314103" description="Beta-lactamase" evidence="7">
    <location>
        <begin position="36"/>
        <end position="460"/>
    </location>
</feature>
<dbReference type="Pfam" id="PF00144">
    <property type="entry name" value="Beta-lactamase"/>
    <property type="match status" value="1"/>
</dbReference>
<keyword evidence="7" id="KW-0732">Signal</keyword>
<name>A0A432ZIJ0_9GAMM</name>
<dbReference type="InterPro" id="IPR001586">
    <property type="entry name" value="Beta-lactam_class-C_AS"/>
</dbReference>
<dbReference type="Proteomes" id="UP000287908">
    <property type="component" value="Unassembled WGS sequence"/>
</dbReference>
<dbReference type="EMBL" id="PIQF01000001">
    <property type="protein sequence ID" value="RUO77704.1"/>
    <property type="molecule type" value="Genomic_DNA"/>
</dbReference>
<comment type="similarity">
    <text evidence="1 6">Belongs to the class-C beta-lactamase family.</text>
</comment>
<dbReference type="SUPFAM" id="SSF56601">
    <property type="entry name" value="beta-lactamase/transpeptidase-like"/>
    <property type="match status" value="1"/>
</dbReference>
<evidence type="ECO:0000256" key="1">
    <source>
        <dbReference type="ARBA" id="ARBA00007840"/>
    </source>
</evidence>
<keyword evidence="10" id="KW-1185">Reference proteome</keyword>
<dbReference type="AlphaFoldDB" id="A0A432ZIJ0"/>